<organism evidence="5 6">
    <name type="scientific">Capnocytophaga gingivalis</name>
    <dbReference type="NCBI Taxonomy" id="1017"/>
    <lineage>
        <taxon>Bacteria</taxon>
        <taxon>Pseudomonadati</taxon>
        <taxon>Bacteroidota</taxon>
        <taxon>Flavobacteriia</taxon>
        <taxon>Flavobacteriales</taxon>
        <taxon>Flavobacteriaceae</taxon>
        <taxon>Capnocytophaga</taxon>
    </lineage>
</organism>
<protein>
    <submittedName>
        <fullName evidence="5">ABC transporter ATP-binding protein</fullName>
    </submittedName>
</protein>
<dbReference type="Pfam" id="PF00005">
    <property type="entry name" value="ABC_tran"/>
    <property type="match status" value="1"/>
</dbReference>
<evidence type="ECO:0000256" key="1">
    <source>
        <dbReference type="ARBA" id="ARBA00022448"/>
    </source>
</evidence>
<evidence type="ECO:0000256" key="2">
    <source>
        <dbReference type="ARBA" id="ARBA00022741"/>
    </source>
</evidence>
<dbReference type="InterPro" id="IPR003439">
    <property type="entry name" value="ABC_transporter-like_ATP-bd"/>
</dbReference>
<dbReference type="PANTHER" id="PTHR42939:SF1">
    <property type="entry name" value="ABC TRANSPORTER ATP-BINDING PROTEIN ALBC-RELATED"/>
    <property type="match status" value="1"/>
</dbReference>
<reference evidence="5 6" key="1">
    <citation type="submission" date="2023-12" db="EMBL/GenBank/DDBJ databases">
        <title>Genomic sequences of Capnocytophaga and Parvimonas strains.</title>
        <authorList>
            <person name="Watt R.M."/>
            <person name="Wang M."/>
            <person name="Yang T."/>
            <person name="Tong W.M."/>
        </authorList>
    </citation>
    <scope>NUCLEOTIDE SEQUENCE [LARGE SCALE GENOMIC DNA]</scope>
    <source>
        <strain evidence="5 6">CCUG 13096</strain>
    </source>
</reference>
<evidence type="ECO:0000259" key="4">
    <source>
        <dbReference type="PROSITE" id="PS50893"/>
    </source>
</evidence>
<accession>A0ABU5ZB75</accession>
<evidence type="ECO:0000256" key="3">
    <source>
        <dbReference type="ARBA" id="ARBA00022840"/>
    </source>
</evidence>
<dbReference type="Gene3D" id="3.40.50.300">
    <property type="entry name" value="P-loop containing nucleotide triphosphate hydrolases"/>
    <property type="match status" value="1"/>
</dbReference>
<dbReference type="Proteomes" id="UP001311730">
    <property type="component" value="Unassembled WGS sequence"/>
</dbReference>
<dbReference type="SUPFAM" id="SSF52540">
    <property type="entry name" value="P-loop containing nucleoside triphosphate hydrolases"/>
    <property type="match status" value="1"/>
</dbReference>
<dbReference type="InterPro" id="IPR027417">
    <property type="entry name" value="P-loop_NTPase"/>
</dbReference>
<evidence type="ECO:0000313" key="6">
    <source>
        <dbReference type="Proteomes" id="UP001311730"/>
    </source>
</evidence>
<proteinExistence type="predicted"/>
<keyword evidence="1" id="KW-0813">Transport</keyword>
<name>A0ABU5ZB75_9FLAO</name>
<evidence type="ECO:0000313" key="5">
    <source>
        <dbReference type="EMBL" id="MEB3075958.1"/>
    </source>
</evidence>
<keyword evidence="6" id="KW-1185">Reference proteome</keyword>
<keyword evidence="2" id="KW-0547">Nucleotide-binding</keyword>
<sequence length="210" mass="24197">MLQINHLEKSYQDRIILNHISLTIEKPGLYGVVGVNGAGKTTFFKCLSGLEPYQGEILYNKKTLSSDQVAFVPTEPYLYEHLTVGEFYTFYSKLLGIAPSENYVFDIDKKLLIKQLSTGMRRKVYYNALLQKPYTLYIFDEPFNGLDISSSLHIKQLLRSLAQTHIVWVASHLLETLQDCECIYLLQNANFQRFTPKDINTIEQLLMVND</sequence>
<keyword evidence="3 5" id="KW-0067">ATP-binding</keyword>
<dbReference type="PANTHER" id="PTHR42939">
    <property type="entry name" value="ABC TRANSPORTER ATP-BINDING PROTEIN ALBC-RELATED"/>
    <property type="match status" value="1"/>
</dbReference>
<gene>
    <name evidence="5" type="ORF">VJJ08_11730</name>
</gene>
<comment type="caution">
    <text evidence="5">The sequence shown here is derived from an EMBL/GenBank/DDBJ whole genome shotgun (WGS) entry which is preliminary data.</text>
</comment>
<dbReference type="InterPro" id="IPR051782">
    <property type="entry name" value="ABC_Transporter_VariousFunc"/>
</dbReference>
<dbReference type="PROSITE" id="PS50893">
    <property type="entry name" value="ABC_TRANSPORTER_2"/>
    <property type="match status" value="1"/>
</dbReference>
<feature type="domain" description="ABC transporter" evidence="4">
    <location>
        <begin position="2"/>
        <end position="207"/>
    </location>
</feature>
<dbReference type="EMBL" id="JAYKBW010000014">
    <property type="protein sequence ID" value="MEB3075958.1"/>
    <property type="molecule type" value="Genomic_DNA"/>
</dbReference>
<dbReference type="GO" id="GO:0005524">
    <property type="term" value="F:ATP binding"/>
    <property type="evidence" value="ECO:0007669"/>
    <property type="project" value="UniProtKB-KW"/>
</dbReference>
<dbReference type="RefSeq" id="WP_323984057.1">
    <property type="nucleotide sequence ID" value="NZ_JAYKBW010000014.1"/>
</dbReference>
<dbReference type="CDD" id="cd03230">
    <property type="entry name" value="ABC_DR_subfamily_A"/>
    <property type="match status" value="1"/>
</dbReference>